<organism evidence="2 3">
    <name type="scientific">Penicillium polonicum</name>
    <dbReference type="NCBI Taxonomy" id="60169"/>
    <lineage>
        <taxon>Eukaryota</taxon>
        <taxon>Fungi</taxon>
        <taxon>Dikarya</taxon>
        <taxon>Ascomycota</taxon>
        <taxon>Pezizomycotina</taxon>
        <taxon>Eurotiomycetes</taxon>
        <taxon>Eurotiomycetidae</taxon>
        <taxon>Eurotiales</taxon>
        <taxon>Aspergillaceae</taxon>
        <taxon>Penicillium</taxon>
    </lineage>
</organism>
<feature type="chain" id="PRO_5013206716" evidence="1">
    <location>
        <begin position="20"/>
        <end position="134"/>
    </location>
</feature>
<dbReference type="EMBL" id="MDYM01000001">
    <property type="protein sequence ID" value="OQD72293.1"/>
    <property type="molecule type" value="Genomic_DNA"/>
</dbReference>
<accession>A0A1V6P5Y2</accession>
<evidence type="ECO:0000313" key="2">
    <source>
        <dbReference type="EMBL" id="OQD72293.1"/>
    </source>
</evidence>
<sequence>MGGAVALWMHGLPLVPVFSGYNLLADLAVPGRDAGGEWDMGDFDNIDVQLPSRLPGSLELPQLQDIRIEVPYVQDITVLEAEKESAALEQGLEISEPADLLIESDGGPERFAEIALMKPKSVDTENRSNIAIRG</sequence>
<gene>
    <name evidence="2" type="ORF">PENPOL_c001G02580</name>
</gene>
<evidence type="ECO:0000256" key="1">
    <source>
        <dbReference type="SAM" id="SignalP"/>
    </source>
</evidence>
<evidence type="ECO:0000313" key="3">
    <source>
        <dbReference type="Proteomes" id="UP000191408"/>
    </source>
</evidence>
<keyword evidence="1" id="KW-0732">Signal</keyword>
<dbReference type="Proteomes" id="UP000191408">
    <property type="component" value="Unassembled WGS sequence"/>
</dbReference>
<name>A0A1V6P5Y2_PENPO</name>
<comment type="caution">
    <text evidence="2">The sequence shown here is derived from an EMBL/GenBank/DDBJ whole genome shotgun (WGS) entry which is preliminary data.</text>
</comment>
<keyword evidence="3" id="KW-1185">Reference proteome</keyword>
<dbReference type="AlphaFoldDB" id="A0A1V6P5Y2"/>
<protein>
    <submittedName>
        <fullName evidence="2">Uncharacterized protein</fullName>
    </submittedName>
</protein>
<reference evidence="3" key="1">
    <citation type="journal article" date="2017" name="Nat. Microbiol.">
        <title>Global analysis of biosynthetic gene clusters reveals vast potential of secondary metabolite production in Penicillium species.</title>
        <authorList>
            <person name="Nielsen J.C."/>
            <person name="Grijseels S."/>
            <person name="Prigent S."/>
            <person name="Ji B."/>
            <person name="Dainat J."/>
            <person name="Nielsen K.F."/>
            <person name="Frisvad J.C."/>
            <person name="Workman M."/>
            <person name="Nielsen J."/>
        </authorList>
    </citation>
    <scope>NUCLEOTIDE SEQUENCE [LARGE SCALE GENOMIC DNA]</scope>
    <source>
        <strain evidence="3">IBT 4502</strain>
    </source>
</reference>
<proteinExistence type="predicted"/>
<feature type="signal peptide" evidence="1">
    <location>
        <begin position="1"/>
        <end position="19"/>
    </location>
</feature>